<dbReference type="SMART" id="SM00235">
    <property type="entry name" value="ZnMc"/>
    <property type="match status" value="1"/>
</dbReference>
<evidence type="ECO:0000313" key="5">
    <source>
        <dbReference type="Proteomes" id="UP001458880"/>
    </source>
</evidence>
<dbReference type="SUPFAM" id="SSF55486">
    <property type="entry name" value="Metalloproteases ('zincins'), catalytic domain"/>
    <property type="match status" value="1"/>
</dbReference>
<feature type="binding site" evidence="1">
    <location>
        <position position="112"/>
    </location>
    <ligand>
        <name>Zn(2+)</name>
        <dbReference type="ChEBI" id="CHEBI:29105"/>
        <note>catalytic</note>
    </ligand>
</feature>
<evidence type="ECO:0000256" key="1">
    <source>
        <dbReference type="PROSITE-ProRule" id="PRU01211"/>
    </source>
</evidence>
<dbReference type="InterPro" id="IPR006026">
    <property type="entry name" value="Peptidase_Metallo"/>
</dbReference>
<dbReference type="InterPro" id="IPR024079">
    <property type="entry name" value="MetalloPept_cat_dom_sf"/>
</dbReference>
<dbReference type="PROSITE" id="PS51864">
    <property type="entry name" value="ASTACIN"/>
    <property type="match status" value="1"/>
</dbReference>
<dbReference type="GO" id="GO:0004222">
    <property type="term" value="F:metalloendopeptidase activity"/>
    <property type="evidence" value="ECO:0007669"/>
    <property type="project" value="UniProtKB-UniRule"/>
</dbReference>
<keyword evidence="1 2" id="KW-0479">Metal-binding</keyword>
<comment type="caution">
    <text evidence="4">The sequence shown here is derived from an EMBL/GenBank/DDBJ whole genome shotgun (WGS) entry which is preliminary data.</text>
</comment>
<comment type="cofactor">
    <cofactor evidence="1 2">
        <name>Zn(2+)</name>
        <dbReference type="ChEBI" id="CHEBI:29105"/>
    </cofactor>
    <text evidence="1 2">Binds 1 zinc ion per subunit.</text>
</comment>
<feature type="binding site" evidence="1">
    <location>
        <position position="102"/>
    </location>
    <ligand>
        <name>Zn(2+)</name>
        <dbReference type="ChEBI" id="CHEBI:29105"/>
        <note>catalytic</note>
    </ligand>
</feature>
<dbReference type="InterPro" id="IPR001506">
    <property type="entry name" value="Peptidase_M12A"/>
</dbReference>
<dbReference type="Pfam" id="PF01400">
    <property type="entry name" value="Astacin"/>
    <property type="match status" value="1"/>
</dbReference>
<accession>A0AAW1ICU3</accession>
<name>A0AAW1ICU3_POPJA</name>
<keyword evidence="1 2" id="KW-0862">Zinc</keyword>
<evidence type="ECO:0000313" key="4">
    <source>
        <dbReference type="EMBL" id="KAK9686991.1"/>
    </source>
</evidence>
<keyword evidence="1 2" id="KW-0378">Hydrolase</keyword>
<dbReference type="Gene3D" id="3.40.390.10">
    <property type="entry name" value="Collagenase (Catalytic Domain)"/>
    <property type="match status" value="1"/>
</dbReference>
<feature type="binding site" evidence="1">
    <location>
        <position position="106"/>
    </location>
    <ligand>
        <name>Zn(2+)</name>
        <dbReference type="ChEBI" id="CHEBI:29105"/>
        <note>catalytic</note>
    </ligand>
</feature>
<dbReference type="GO" id="GO:0006508">
    <property type="term" value="P:proteolysis"/>
    <property type="evidence" value="ECO:0007669"/>
    <property type="project" value="UniProtKB-KW"/>
</dbReference>
<keyword evidence="1 2" id="KW-0482">Metalloprotease</keyword>
<evidence type="ECO:0000259" key="3">
    <source>
        <dbReference type="PROSITE" id="PS51864"/>
    </source>
</evidence>
<feature type="active site" evidence="1">
    <location>
        <position position="103"/>
    </location>
</feature>
<protein>
    <recommendedName>
        <fullName evidence="2">Metalloendopeptidase</fullName>
        <ecNumber evidence="2">3.4.24.-</ecNumber>
    </recommendedName>
</protein>
<dbReference type="PRINTS" id="PR00480">
    <property type="entry name" value="ASTACIN"/>
</dbReference>
<dbReference type="PANTHER" id="PTHR10127:SF814">
    <property type="entry name" value="MEPRIN A SUBUNIT BETA"/>
    <property type="match status" value="1"/>
</dbReference>
<proteinExistence type="predicted"/>
<keyword evidence="1 2" id="KW-0645">Protease</keyword>
<keyword evidence="5" id="KW-1185">Reference proteome</keyword>
<comment type="caution">
    <text evidence="1">Lacks conserved residue(s) required for the propagation of feature annotation.</text>
</comment>
<feature type="domain" description="Peptidase M12A" evidence="3">
    <location>
        <begin position="9"/>
        <end position="137"/>
    </location>
</feature>
<gene>
    <name evidence="4" type="ORF">QE152_g36785</name>
</gene>
<dbReference type="EC" id="3.4.24.-" evidence="2"/>
<dbReference type="EMBL" id="JASPKY010000669">
    <property type="protein sequence ID" value="KAK9686991.1"/>
    <property type="molecule type" value="Genomic_DNA"/>
</dbReference>
<evidence type="ECO:0000256" key="2">
    <source>
        <dbReference type="RuleBase" id="RU361183"/>
    </source>
</evidence>
<dbReference type="Proteomes" id="UP001458880">
    <property type="component" value="Unassembled WGS sequence"/>
</dbReference>
<dbReference type="GO" id="GO:0008270">
    <property type="term" value="F:zinc ion binding"/>
    <property type="evidence" value="ECO:0007669"/>
    <property type="project" value="UniProtKB-UniRule"/>
</dbReference>
<dbReference type="AlphaFoldDB" id="A0AAW1ICU3"/>
<sequence>MILKPGQRNGLISEIFRWSNNEVPYELDPIFTEAQTNQIHEAVKAFAASSCVTVRPRRPEDEDYIYVTGRERGCFSRVGCEGGRQLLSLQPDVCIKDRIIIHEFLHTLGFYHEQSSTERDDYVIIQKQNIIKGKRKL</sequence>
<reference evidence="4 5" key="1">
    <citation type="journal article" date="2024" name="BMC Genomics">
        <title>De novo assembly and annotation of Popillia japonica's genome with initial clues to its potential as an invasive pest.</title>
        <authorList>
            <person name="Cucini C."/>
            <person name="Boschi S."/>
            <person name="Funari R."/>
            <person name="Cardaioli E."/>
            <person name="Iannotti N."/>
            <person name="Marturano G."/>
            <person name="Paoli F."/>
            <person name="Bruttini M."/>
            <person name="Carapelli A."/>
            <person name="Frati F."/>
            <person name="Nardi F."/>
        </authorList>
    </citation>
    <scope>NUCLEOTIDE SEQUENCE [LARGE SCALE GENOMIC DNA]</scope>
    <source>
        <strain evidence="4">DMR45628</strain>
    </source>
</reference>
<dbReference type="PANTHER" id="PTHR10127">
    <property type="entry name" value="DISCOIDIN, CUB, EGF, LAMININ , AND ZINC METALLOPROTEASE DOMAIN CONTAINING"/>
    <property type="match status" value="1"/>
</dbReference>
<organism evidence="4 5">
    <name type="scientific">Popillia japonica</name>
    <name type="common">Japanese beetle</name>
    <dbReference type="NCBI Taxonomy" id="7064"/>
    <lineage>
        <taxon>Eukaryota</taxon>
        <taxon>Metazoa</taxon>
        <taxon>Ecdysozoa</taxon>
        <taxon>Arthropoda</taxon>
        <taxon>Hexapoda</taxon>
        <taxon>Insecta</taxon>
        <taxon>Pterygota</taxon>
        <taxon>Neoptera</taxon>
        <taxon>Endopterygota</taxon>
        <taxon>Coleoptera</taxon>
        <taxon>Polyphaga</taxon>
        <taxon>Scarabaeiformia</taxon>
        <taxon>Scarabaeidae</taxon>
        <taxon>Rutelinae</taxon>
        <taxon>Popillia</taxon>
    </lineage>
</organism>